<dbReference type="EMBL" id="QLTK01000005">
    <property type="protein sequence ID" value="RAS35524.1"/>
    <property type="molecule type" value="Genomic_DNA"/>
</dbReference>
<dbReference type="RefSeq" id="WP_111931380.1">
    <property type="nucleotide sequence ID" value="NZ_CADFFP010000006.1"/>
</dbReference>
<evidence type="ECO:0000313" key="1">
    <source>
        <dbReference type="EMBL" id="RAS35524.1"/>
    </source>
</evidence>
<dbReference type="AlphaFoldDB" id="A0A329CV12"/>
<dbReference type="InterPro" id="IPR038712">
    <property type="entry name" value="PixA-like_sf"/>
</dbReference>
<dbReference type="InterPro" id="IPR021087">
    <property type="entry name" value="Uncharacterised_PixA/AidA"/>
</dbReference>
<sequence length="167" mass="18118">MPAQHDDVLVIVDAAALLAAHPDASLDADAPTPIDGRHVYVMNAGDTQQIGRNDSRIVARLKAGDELHLRESALSLRAEESAVFYCFTLADANVISPLEAVARNATLSVPNPDDLLQPKTQQIGGHFWRSEVLAAGSVTCAADFIVVGNDEKVRGYFRWDIRIDIQT</sequence>
<proteinExistence type="predicted"/>
<dbReference type="Gene3D" id="2.60.40.3910">
    <property type="entry name" value="Inclusion body protein"/>
    <property type="match status" value="1"/>
</dbReference>
<dbReference type="Pfam" id="PF12306">
    <property type="entry name" value="PixA"/>
    <property type="match status" value="1"/>
</dbReference>
<evidence type="ECO:0000313" key="2">
    <source>
        <dbReference type="Proteomes" id="UP000248918"/>
    </source>
</evidence>
<name>A0A329CV12_9BURK</name>
<reference evidence="1 2" key="1">
    <citation type="submission" date="2018-06" db="EMBL/GenBank/DDBJ databases">
        <title>Genomic Encyclopedia of Type Strains, Phase III (KMG-III): the genomes of soil and plant-associated and newly described type strains.</title>
        <authorList>
            <person name="Whitman W."/>
        </authorList>
    </citation>
    <scope>NUCLEOTIDE SEQUENCE [LARGE SCALE GENOMIC DNA]</scope>
    <source>
        <strain evidence="1 2">LMG 23644</strain>
    </source>
</reference>
<comment type="caution">
    <text evidence="1">The sequence shown here is derived from an EMBL/GenBank/DDBJ whole genome shotgun (WGS) entry which is preliminary data.</text>
</comment>
<dbReference type="Proteomes" id="UP000248918">
    <property type="component" value="Unassembled WGS sequence"/>
</dbReference>
<accession>A0A329CV12</accession>
<dbReference type="OrthoDB" id="9095938at2"/>
<protein>
    <submittedName>
        <fullName evidence="1">Inclusion body protein</fullName>
    </submittedName>
</protein>
<gene>
    <name evidence="1" type="ORF">BX591_105243</name>
</gene>
<organism evidence="1 2">
    <name type="scientific">Paraburkholderia bryophila</name>
    <dbReference type="NCBI Taxonomy" id="420952"/>
    <lineage>
        <taxon>Bacteria</taxon>
        <taxon>Pseudomonadati</taxon>
        <taxon>Pseudomonadota</taxon>
        <taxon>Betaproteobacteria</taxon>
        <taxon>Burkholderiales</taxon>
        <taxon>Burkholderiaceae</taxon>
        <taxon>Paraburkholderia</taxon>
    </lineage>
</organism>